<comment type="cofactor">
    <cofactor evidence="1">
        <name>Mg(2+)</name>
        <dbReference type="ChEBI" id="CHEBI:18420"/>
    </cofactor>
</comment>
<dbReference type="SUPFAM" id="SSF55811">
    <property type="entry name" value="Nudix"/>
    <property type="match status" value="1"/>
</dbReference>
<dbReference type="InterPro" id="IPR000086">
    <property type="entry name" value="NUDIX_hydrolase_dom"/>
</dbReference>
<feature type="domain" description="Nudix hydrolase" evidence="4">
    <location>
        <begin position="15"/>
        <end position="147"/>
    </location>
</feature>
<dbReference type="EMBL" id="QOCW01000024">
    <property type="protein sequence ID" value="RBW68176.1"/>
    <property type="molecule type" value="Genomic_DNA"/>
</dbReference>
<dbReference type="PANTHER" id="PTHR43046:SF2">
    <property type="entry name" value="8-OXO-DGTP DIPHOSPHATASE-RELATED"/>
    <property type="match status" value="1"/>
</dbReference>
<dbReference type="Pfam" id="PF00293">
    <property type="entry name" value="NUDIX"/>
    <property type="match status" value="1"/>
</dbReference>
<dbReference type="RefSeq" id="WP_113807510.1">
    <property type="nucleotide sequence ID" value="NZ_QOCW01000024.1"/>
</dbReference>
<proteinExistence type="inferred from homology"/>
<organism evidence="5 6">
    <name type="scientific">Bacillus taeanensis</name>
    <dbReference type="NCBI Taxonomy" id="273032"/>
    <lineage>
        <taxon>Bacteria</taxon>
        <taxon>Bacillati</taxon>
        <taxon>Bacillota</taxon>
        <taxon>Bacilli</taxon>
        <taxon>Bacillales</taxon>
        <taxon>Bacillaceae</taxon>
        <taxon>Bacillus</taxon>
    </lineage>
</organism>
<comment type="similarity">
    <text evidence="3">Belongs to the Nudix hydrolase family.</text>
</comment>
<evidence type="ECO:0000259" key="4">
    <source>
        <dbReference type="PROSITE" id="PS51462"/>
    </source>
</evidence>
<dbReference type="AlphaFoldDB" id="A0A366XR43"/>
<evidence type="ECO:0000256" key="3">
    <source>
        <dbReference type="RuleBase" id="RU003476"/>
    </source>
</evidence>
<dbReference type="CDD" id="cd04677">
    <property type="entry name" value="NUDIX_Hydrolase"/>
    <property type="match status" value="1"/>
</dbReference>
<dbReference type="PROSITE" id="PS00893">
    <property type="entry name" value="NUDIX_BOX"/>
    <property type="match status" value="1"/>
</dbReference>
<accession>A0A366XR43</accession>
<dbReference type="Gene3D" id="3.90.79.10">
    <property type="entry name" value="Nucleoside Triphosphate Pyrophosphohydrolase"/>
    <property type="match status" value="1"/>
</dbReference>
<keyword evidence="6" id="KW-1185">Reference proteome</keyword>
<name>A0A366XR43_9BACI</name>
<dbReference type="Proteomes" id="UP000253314">
    <property type="component" value="Unassembled WGS sequence"/>
</dbReference>
<dbReference type="InterPro" id="IPR020084">
    <property type="entry name" value="NUDIX_hydrolase_CS"/>
</dbReference>
<gene>
    <name evidence="5" type="ORF">DS031_18345</name>
</gene>
<dbReference type="PROSITE" id="PS51462">
    <property type="entry name" value="NUDIX"/>
    <property type="match status" value="1"/>
</dbReference>
<evidence type="ECO:0000313" key="6">
    <source>
        <dbReference type="Proteomes" id="UP000253314"/>
    </source>
</evidence>
<dbReference type="InterPro" id="IPR020476">
    <property type="entry name" value="Nudix_hydrolase"/>
</dbReference>
<comment type="caution">
    <text evidence="5">The sequence shown here is derived from an EMBL/GenBank/DDBJ whole genome shotgun (WGS) entry which is preliminary data.</text>
</comment>
<dbReference type="PRINTS" id="PR00502">
    <property type="entry name" value="NUDIXFAMILY"/>
</dbReference>
<dbReference type="PANTHER" id="PTHR43046">
    <property type="entry name" value="GDP-MANNOSE MANNOSYL HYDROLASE"/>
    <property type="match status" value="1"/>
</dbReference>
<dbReference type="GO" id="GO:0016787">
    <property type="term" value="F:hydrolase activity"/>
    <property type="evidence" value="ECO:0007669"/>
    <property type="project" value="UniProtKB-KW"/>
</dbReference>
<keyword evidence="2 3" id="KW-0378">Hydrolase</keyword>
<evidence type="ECO:0000256" key="1">
    <source>
        <dbReference type="ARBA" id="ARBA00001946"/>
    </source>
</evidence>
<sequence length="155" mass="17945">MGYIEELRSEVGSRPLILTAAAVFILDQKNRILLQHRGDTKDWGIPGGFMELGESIEEAARREAREETGFEVGELTYVDIYSGEDYYFVYPNGDQVYNVIVGFMTREVKGEMVIDEDEVLDLQYFSFDNLPEKMIPTSKKMLERFIEKMEFSDEN</sequence>
<protein>
    <submittedName>
        <fullName evidence="5">DNA mismatch repair protein MutT</fullName>
    </submittedName>
</protein>
<evidence type="ECO:0000256" key="2">
    <source>
        <dbReference type="ARBA" id="ARBA00022801"/>
    </source>
</evidence>
<dbReference type="OrthoDB" id="9787476at2"/>
<dbReference type="InterPro" id="IPR015797">
    <property type="entry name" value="NUDIX_hydrolase-like_dom_sf"/>
</dbReference>
<reference evidence="5 6" key="1">
    <citation type="submission" date="2018-07" db="EMBL/GenBank/DDBJ databases">
        <title>Lottiidibacillus patelloidae gen. nov., sp. nov., isolated from the intestinal tract of a marine limpet and the reclassification of B. taeanensis BH030017T, B. algicola KMM 3737T and B. hwajinpoensis SW-72T as genus Lottiidibacillus.</title>
        <authorList>
            <person name="Liu R."/>
            <person name="Huang Z."/>
        </authorList>
    </citation>
    <scope>NUCLEOTIDE SEQUENCE [LARGE SCALE GENOMIC DNA]</scope>
    <source>
        <strain evidence="5 6">BH030017</strain>
    </source>
</reference>
<evidence type="ECO:0000313" key="5">
    <source>
        <dbReference type="EMBL" id="RBW68176.1"/>
    </source>
</evidence>